<dbReference type="InterPro" id="IPR002347">
    <property type="entry name" value="SDR_fam"/>
</dbReference>
<gene>
    <name evidence="4" type="ORF">Q664_43990</name>
</gene>
<proteinExistence type="inferred from homology"/>
<evidence type="ECO:0000259" key="3">
    <source>
        <dbReference type="SMART" id="SM00822"/>
    </source>
</evidence>
<sequence length="274" mass="28290">MTAPQQDVIVITGLGGMGLATARRLGSGRQLVLADYAQELLDRVADTLRGEGHTVHALRVDVSDPRSVERLAQHAGALGPLRAVVHTAGVSPVQASPERVVQVDVLGTAYVLDAFLPLVTRGSVAVCIASMAGSMVPLPPEAERALATTPTSQLAGLPMLDPKNLDSGAAYSVAKRANQLRVQAASIPWGRRGGRVVSVSPGVISTPMGQAELQGPHGEAMRGMIQASGTGRIGTPDDIASAVEFLISPQASFITGTDLLVDGGAVAAMRYARP</sequence>
<protein>
    <submittedName>
        <fullName evidence="4">Short-chain dehydrogenase</fullName>
    </submittedName>
</protein>
<dbReference type="GO" id="GO:0016491">
    <property type="term" value="F:oxidoreductase activity"/>
    <property type="evidence" value="ECO:0007669"/>
    <property type="project" value="UniProtKB-KW"/>
</dbReference>
<organism evidence="4 5">
    <name type="scientific">Archangium violaceum Cb vi76</name>
    <dbReference type="NCBI Taxonomy" id="1406225"/>
    <lineage>
        <taxon>Bacteria</taxon>
        <taxon>Pseudomonadati</taxon>
        <taxon>Myxococcota</taxon>
        <taxon>Myxococcia</taxon>
        <taxon>Myxococcales</taxon>
        <taxon>Cystobacterineae</taxon>
        <taxon>Archangiaceae</taxon>
        <taxon>Archangium</taxon>
    </lineage>
</organism>
<evidence type="ECO:0000313" key="5">
    <source>
        <dbReference type="Proteomes" id="UP000028547"/>
    </source>
</evidence>
<dbReference type="SUPFAM" id="SSF51735">
    <property type="entry name" value="NAD(P)-binding Rossmann-fold domains"/>
    <property type="match status" value="1"/>
</dbReference>
<dbReference type="EMBL" id="JPMI01000306">
    <property type="protein sequence ID" value="KFA88023.1"/>
    <property type="molecule type" value="Genomic_DNA"/>
</dbReference>
<dbReference type="Pfam" id="PF00106">
    <property type="entry name" value="adh_short"/>
    <property type="match status" value="1"/>
</dbReference>
<dbReference type="PANTHER" id="PTHR43477:SF1">
    <property type="entry name" value="DIHYDROANTICAPSIN 7-DEHYDROGENASE"/>
    <property type="match status" value="1"/>
</dbReference>
<dbReference type="PANTHER" id="PTHR43477">
    <property type="entry name" value="DIHYDROANTICAPSIN 7-DEHYDROGENASE"/>
    <property type="match status" value="1"/>
</dbReference>
<reference evidence="4 5" key="1">
    <citation type="submission" date="2014-07" db="EMBL/GenBank/DDBJ databases">
        <title>Draft Genome Sequence of Gephyronic Acid Producer, Cystobacter violaceus Strain Cb vi76.</title>
        <authorList>
            <person name="Stevens D.C."/>
            <person name="Young J."/>
            <person name="Carmichael R."/>
            <person name="Tan J."/>
            <person name="Taylor R.E."/>
        </authorList>
    </citation>
    <scope>NUCLEOTIDE SEQUENCE [LARGE SCALE GENOMIC DNA]</scope>
    <source>
        <strain evidence="4 5">Cb vi76</strain>
    </source>
</reference>
<dbReference type="SMART" id="SM00822">
    <property type="entry name" value="PKS_KR"/>
    <property type="match status" value="1"/>
</dbReference>
<feature type="domain" description="Ketoreductase" evidence="3">
    <location>
        <begin position="7"/>
        <end position="192"/>
    </location>
</feature>
<dbReference type="Proteomes" id="UP000028547">
    <property type="component" value="Unassembled WGS sequence"/>
</dbReference>
<evidence type="ECO:0000256" key="2">
    <source>
        <dbReference type="ARBA" id="ARBA00023002"/>
    </source>
</evidence>
<dbReference type="AlphaFoldDB" id="A0A084SHT8"/>
<accession>A0A084SHT8</accession>
<keyword evidence="2" id="KW-0560">Oxidoreductase</keyword>
<dbReference type="Gene3D" id="3.40.50.720">
    <property type="entry name" value="NAD(P)-binding Rossmann-like Domain"/>
    <property type="match status" value="1"/>
</dbReference>
<dbReference type="RefSeq" id="WP_043410202.1">
    <property type="nucleotide sequence ID" value="NZ_JPMI01000306.1"/>
</dbReference>
<dbReference type="InterPro" id="IPR057326">
    <property type="entry name" value="KR_dom"/>
</dbReference>
<evidence type="ECO:0000256" key="1">
    <source>
        <dbReference type="ARBA" id="ARBA00006484"/>
    </source>
</evidence>
<dbReference type="Pfam" id="PF13561">
    <property type="entry name" value="adh_short_C2"/>
    <property type="match status" value="1"/>
</dbReference>
<dbReference type="PRINTS" id="PR00081">
    <property type="entry name" value="GDHRDH"/>
</dbReference>
<name>A0A084SHT8_9BACT</name>
<dbReference type="InterPro" id="IPR036291">
    <property type="entry name" value="NAD(P)-bd_dom_sf"/>
</dbReference>
<comment type="caution">
    <text evidence="4">The sequence shown here is derived from an EMBL/GenBank/DDBJ whole genome shotgun (WGS) entry which is preliminary data.</text>
</comment>
<evidence type="ECO:0000313" key="4">
    <source>
        <dbReference type="EMBL" id="KFA88023.1"/>
    </source>
</evidence>
<comment type="similarity">
    <text evidence="1">Belongs to the short-chain dehydrogenases/reductases (SDR) family.</text>
</comment>
<dbReference type="InterPro" id="IPR051122">
    <property type="entry name" value="SDR_DHRS6-like"/>
</dbReference>
<dbReference type="CDD" id="cd05233">
    <property type="entry name" value="SDR_c"/>
    <property type="match status" value="1"/>
</dbReference>
<dbReference type="NCBIfam" id="NF005395">
    <property type="entry name" value="PRK06940.1"/>
    <property type="match status" value="1"/>
</dbReference>